<dbReference type="OrthoDB" id="3242454at2759"/>
<dbReference type="STRING" id="1036808.A0A0C3E0U4"/>
<evidence type="ECO:0000313" key="3">
    <source>
        <dbReference type="Proteomes" id="UP000053989"/>
    </source>
</evidence>
<reference evidence="2 3" key="1">
    <citation type="submission" date="2014-04" db="EMBL/GenBank/DDBJ databases">
        <authorList>
            <consortium name="DOE Joint Genome Institute"/>
            <person name="Kuo A."/>
            <person name="Kohler A."/>
            <person name="Nagy L.G."/>
            <person name="Floudas D."/>
            <person name="Copeland A."/>
            <person name="Barry K.W."/>
            <person name="Cichocki N."/>
            <person name="Veneault-Fourrey C."/>
            <person name="LaButti K."/>
            <person name="Lindquist E.A."/>
            <person name="Lipzen A."/>
            <person name="Lundell T."/>
            <person name="Morin E."/>
            <person name="Murat C."/>
            <person name="Sun H."/>
            <person name="Tunlid A."/>
            <person name="Henrissat B."/>
            <person name="Grigoriev I.V."/>
            <person name="Hibbett D.S."/>
            <person name="Martin F."/>
            <person name="Nordberg H.P."/>
            <person name="Cantor M.N."/>
            <person name="Hua S.X."/>
        </authorList>
    </citation>
    <scope>NUCLEOTIDE SEQUENCE [LARGE SCALE GENOMIC DNA]</scope>
    <source>
        <strain evidence="2 3">Foug A</strain>
    </source>
</reference>
<dbReference type="PANTHER" id="PTHR11140:SF0">
    <property type="entry name" value="PRE-MRNA-PROCESSING-SPLICING FACTOR 8"/>
    <property type="match status" value="1"/>
</dbReference>
<dbReference type="InterPro" id="IPR012337">
    <property type="entry name" value="RNaseH-like_sf"/>
</dbReference>
<reference evidence="3" key="2">
    <citation type="submission" date="2015-01" db="EMBL/GenBank/DDBJ databases">
        <title>Evolutionary Origins and Diversification of the Mycorrhizal Mutualists.</title>
        <authorList>
            <consortium name="DOE Joint Genome Institute"/>
            <consortium name="Mycorrhizal Genomics Consortium"/>
            <person name="Kohler A."/>
            <person name="Kuo A."/>
            <person name="Nagy L.G."/>
            <person name="Floudas D."/>
            <person name="Copeland A."/>
            <person name="Barry K.W."/>
            <person name="Cichocki N."/>
            <person name="Veneault-Fourrey C."/>
            <person name="LaButti K."/>
            <person name="Lindquist E.A."/>
            <person name="Lipzen A."/>
            <person name="Lundell T."/>
            <person name="Morin E."/>
            <person name="Murat C."/>
            <person name="Riley R."/>
            <person name="Ohm R."/>
            <person name="Sun H."/>
            <person name="Tunlid A."/>
            <person name="Henrissat B."/>
            <person name="Grigoriev I.V."/>
            <person name="Hibbett D.S."/>
            <person name="Martin F."/>
        </authorList>
    </citation>
    <scope>NUCLEOTIDE SEQUENCE [LARGE SCALE GENOMIC DNA]</scope>
    <source>
        <strain evidence="3">Foug A</strain>
    </source>
</reference>
<dbReference type="GO" id="GO:0071013">
    <property type="term" value="C:catalytic step 2 spliceosome"/>
    <property type="evidence" value="ECO:0007669"/>
    <property type="project" value="TreeGrafter"/>
</dbReference>
<sequence length="239" mass="27758">MDTLYVVSLTWVRKPDLVYSAVIDVACDTRPLFNGQESLWIPFPPPHHTQMRLLLTQHAFKEAGIEFFDTYDKLIPCYDIEPVKKITDVVYEKINLMLLNHLLHLIMDHNLADYITAKNNTVLTYKDMVHTNAYGLIRGPQFSPFVFQYYGLVLDLLVLGLQQGSKMARTPQIPSNLLQYRDSAMETRHPIRLYSCYIDRLNVLFHFTADKVHNLIQQYLGANPDPTNNNKRCWPRNCA</sequence>
<dbReference type="GO" id="GO:0030619">
    <property type="term" value="F:U1 snRNA binding"/>
    <property type="evidence" value="ECO:0007669"/>
    <property type="project" value="TreeGrafter"/>
</dbReference>
<dbReference type="GO" id="GO:0005682">
    <property type="term" value="C:U5 snRNP"/>
    <property type="evidence" value="ECO:0007669"/>
    <property type="project" value="TreeGrafter"/>
</dbReference>
<dbReference type="GO" id="GO:0030620">
    <property type="term" value="F:U2 snRNA binding"/>
    <property type="evidence" value="ECO:0007669"/>
    <property type="project" value="TreeGrafter"/>
</dbReference>
<dbReference type="Proteomes" id="UP000053989">
    <property type="component" value="Unassembled WGS sequence"/>
</dbReference>
<name>A0A0C3E0U4_9AGAM</name>
<evidence type="ECO:0000259" key="1">
    <source>
        <dbReference type="Pfam" id="PF10598"/>
    </source>
</evidence>
<gene>
    <name evidence="2" type="ORF">SCLCIDRAFT_21917</name>
</gene>
<feature type="domain" description="RNA recognition motif spliceosomal PrP8" evidence="1">
    <location>
        <begin position="92"/>
        <end position="182"/>
    </location>
</feature>
<dbReference type="SUPFAM" id="SSF53098">
    <property type="entry name" value="Ribonuclease H-like"/>
    <property type="match status" value="1"/>
</dbReference>
<dbReference type="GO" id="GO:0030623">
    <property type="term" value="F:U5 snRNA binding"/>
    <property type="evidence" value="ECO:0007669"/>
    <property type="project" value="TreeGrafter"/>
</dbReference>
<dbReference type="Pfam" id="PF10598">
    <property type="entry name" value="RRM_4"/>
    <property type="match status" value="1"/>
</dbReference>
<dbReference type="PANTHER" id="PTHR11140">
    <property type="entry name" value="PRE-MRNA SPLICING FACTOR PRP8"/>
    <property type="match status" value="1"/>
</dbReference>
<dbReference type="InParanoid" id="A0A0C3E0U4"/>
<dbReference type="EMBL" id="KN822017">
    <property type="protein sequence ID" value="KIM66425.1"/>
    <property type="molecule type" value="Genomic_DNA"/>
</dbReference>
<dbReference type="HOGENOM" id="CLU_1161727_0_0_1"/>
<organism evidence="2 3">
    <name type="scientific">Scleroderma citrinum Foug A</name>
    <dbReference type="NCBI Taxonomy" id="1036808"/>
    <lineage>
        <taxon>Eukaryota</taxon>
        <taxon>Fungi</taxon>
        <taxon>Dikarya</taxon>
        <taxon>Basidiomycota</taxon>
        <taxon>Agaricomycotina</taxon>
        <taxon>Agaricomycetes</taxon>
        <taxon>Agaricomycetidae</taxon>
        <taxon>Boletales</taxon>
        <taxon>Sclerodermatineae</taxon>
        <taxon>Sclerodermataceae</taxon>
        <taxon>Scleroderma</taxon>
    </lineage>
</organism>
<dbReference type="InterPro" id="IPR027652">
    <property type="entry name" value="PRP8"/>
</dbReference>
<dbReference type="GO" id="GO:0097157">
    <property type="term" value="F:pre-mRNA intronic binding"/>
    <property type="evidence" value="ECO:0007669"/>
    <property type="project" value="TreeGrafter"/>
</dbReference>
<dbReference type="GO" id="GO:0000244">
    <property type="term" value="P:spliceosomal tri-snRNP complex assembly"/>
    <property type="evidence" value="ECO:0007669"/>
    <property type="project" value="TreeGrafter"/>
</dbReference>
<dbReference type="AlphaFoldDB" id="A0A0C3E0U4"/>
<protein>
    <recommendedName>
        <fullName evidence="1">RNA recognition motif spliceosomal PrP8 domain-containing protein</fullName>
    </recommendedName>
</protein>
<dbReference type="GO" id="GO:0017070">
    <property type="term" value="F:U6 snRNA binding"/>
    <property type="evidence" value="ECO:0007669"/>
    <property type="project" value="TreeGrafter"/>
</dbReference>
<evidence type="ECO:0000313" key="2">
    <source>
        <dbReference type="EMBL" id="KIM66425.1"/>
    </source>
</evidence>
<accession>A0A0C3E0U4</accession>
<keyword evidence="3" id="KW-1185">Reference proteome</keyword>
<proteinExistence type="predicted"/>
<dbReference type="InterPro" id="IPR019582">
    <property type="entry name" value="RRM_spliceosomal_PrP8"/>
</dbReference>